<keyword evidence="2" id="KW-1185">Reference proteome</keyword>
<reference evidence="1 2" key="1">
    <citation type="submission" date="2020-08" db="EMBL/GenBank/DDBJ databases">
        <title>Whole genome shotgun sequence of Actinoplanes ianthinogenes NBRC 13996.</title>
        <authorList>
            <person name="Komaki H."/>
            <person name="Tamura T."/>
        </authorList>
    </citation>
    <scope>NUCLEOTIDE SEQUENCE [LARGE SCALE GENOMIC DNA]</scope>
    <source>
        <strain evidence="1 2">NBRC 13996</strain>
    </source>
</reference>
<organism evidence="1 2">
    <name type="scientific">Actinoplanes ianthinogenes</name>
    <dbReference type="NCBI Taxonomy" id="122358"/>
    <lineage>
        <taxon>Bacteria</taxon>
        <taxon>Bacillati</taxon>
        <taxon>Actinomycetota</taxon>
        <taxon>Actinomycetes</taxon>
        <taxon>Micromonosporales</taxon>
        <taxon>Micromonosporaceae</taxon>
        <taxon>Actinoplanes</taxon>
    </lineage>
</organism>
<proteinExistence type="predicted"/>
<protein>
    <submittedName>
        <fullName evidence="1">Uncharacterized protein</fullName>
    </submittedName>
</protein>
<evidence type="ECO:0000313" key="2">
    <source>
        <dbReference type="Proteomes" id="UP000676967"/>
    </source>
</evidence>
<gene>
    <name evidence="1" type="ORF">Aiant_12790</name>
</gene>
<name>A0ABM7LN29_9ACTN</name>
<sequence length="152" mass="14388">MGPASCIAVAAAFSGSWRFEAAALVAVWSAGADRGSGMATGDVGVGSATGGAERGRATGGAERGRAAGDAGVELAGRGAAIGLPAGGAGLELTAGGWGIELTAGGLGLELEVAGGSGCGLGQCQVNWVPARVTVAPGGQMPDSRVSVALVRP</sequence>
<evidence type="ECO:0000313" key="1">
    <source>
        <dbReference type="EMBL" id="BCJ40622.1"/>
    </source>
</evidence>
<accession>A0ABM7LN29</accession>
<dbReference type="Proteomes" id="UP000676967">
    <property type="component" value="Chromosome"/>
</dbReference>
<dbReference type="EMBL" id="AP023356">
    <property type="protein sequence ID" value="BCJ40622.1"/>
    <property type="molecule type" value="Genomic_DNA"/>
</dbReference>